<dbReference type="SUPFAM" id="SSF109854">
    <property type="entry name" value="DinB/YfiT-like putative metalloenzymes"/>
    <property type="match status" value="1"/>
</dbReference>
<feature type="domain" description="DinB-like" evidence="5">
    <location>
        <begin position="39"/>
        <end position="170"/>
    </location>
</feature>
<accession>A0A7W7ZB79</accession>
<evidence type="ECO:0000256" key="4">
    <source>
        <dbReference type="ARBA" id="ARBA00022833"/>
    </source>
</evidence>
<dbReference type="RefSeq" id="WP_184214800.1">
    <property type="nucleotide sequence ID" value="NZ_JACHIP010000002.1"/>
</dbReference>
<dbReference type="EMBL" id="JACHIP010000002">
    <property type="protein sequence ID" value="MBB5056695.1"/>
    <property type="molecule type" value="Genomic_DNA"/>
</dbReference>
<evidence type="ECO:0000313" key="6">
    <source>
        <dbReference type="EMBL" id="MBB5056695.1"/>
    </source>
</evidence>
<name>A0A7W7ZB79_9BACT</name>
<evidence type="ECO:0000256" key="2">
    <source>
        <dbReference type="ARBA" id="ARBA00022723"/>
    </source>
</evidence>
<organism evidence="6 7">
    <name type="scientific">Granulicella aggregans</name>
    <dbReference type="NCBI Taxonomy" id="474949"/>
    <lineage>
        <taxon>Bacteria</taxon>
        <taxon>Pseudomonadati</taxon>
        <taxon>Acidobacteriota</taxon>
        <taxon>Terriglobia</taxon>
        <taxon>Terriglobales</taxon>
        <taxon>Acidobacteriaceae</taxon>
        <taxon>Granulicella</taxon>
    </lineage>
</organism>
<evidence type="ECO:0000259" key="5">
    <source>
        <dbReference type="Pfam" id="PF12867"/>
    </source>
</evidence>
<keyword evidence="4" id="KW-0862">Zinc</keyword>
<comment type="caution">
    <text evidence="6">The sequence shown here is derived from an EMBL/GenBank/DDBJ whole genome shotgun (WGS) entry which is preliminary data.</text>
</comment>
<dbReference type="GO" id="GO:0046872">
    <property type="term" value="F:metal ion binding"/>
    <property type="evidence" value="ECO:0007669"/>
    <property type="project" value="UniProtKB-KW"/>
</dbReference>
<dbReference type="InterPro" id="IPR034660">
    <property type="entry name" value="DinB/YfiT-like"/>
</dbReference>
<evidence type="ECO:0000256" key="3">
    <source>
        <dbReference type="ARBA" id="ARBA00022801"/>
    </source>
</evidence>
<dbReference type="HAMAP" id="MF_01256">
    <property type="entry name" value="YfiT_hydrol"/>
    <property type="match status" value="1"/>
</dbReference>
<dbReference type="Pfam" id="PF12867">
    <property type="entry name" value="DinB_2"/>
    <property type="match status" value="1"/>
</dbReference>
<dbReference type="Proteomes" id="UP000540989">
    <property type="component" value="Unassembled WGS sequence"/>
</dbReference>
<dbReference type="Gene3D" id="1.20.120.450">
    <property type="entry name" value="dinb family like domain"/>
    <property type="match status" value="1"/>
</dbReference>
<evidence type="ECO:0000256" key="1">
    <source>
        <dbReference type="ARBA" id="ARBA00022490"/>
    </source>
</evidence>
<dbReference type="AlphaFoldDB" id="A0A7W7ZB79"/>
<keyword evidence="2" id="KW-0479">Metal-binding</keyword>
<gene>
    <name evidence="6" type="ORF">HDF16_001380</name>
</gene>
<proteinExistence type="inferred from homology"/>
<reference evidence="6 7" key="1">
    <citation type="submission" date="2020-08" db="EMBL/GenBank/DDBJ databases">
        <title>Genomic Encyclopedia of Type Strains, Phase IV (KMG-V): Genome sequencing to study the core and pangenomes of soil and plant-associated prokaryotes.</title>
        <authorList>
            <person name="Whitman W."/>
        </authorList>
    </citation>
    <scope>NUCLEOTIDE SEQUENCE [LARGE SCALE GENOMIC DNA]</scope>
    <source>
        <strain evidence="6 7">M8UP14</strain>
    </source>
</reference>
<dbReference type="NCBIfam" id="NF009807">
    <property type="entry name" value="PRK13291.1"/>
    <property type="match status" value="1"/>
</dbReference>
<protein>
    <recommendedName>
        <fullName evidence="5">DinB-like domain-containing protein</fullName>
    </recommendedName>
</protein>
<keyword evidence="1" id="KW-0963">Cytoplasm</keyword>
<dbReference type="GO" id="GO:0016787">
    <property type="term" value="F:hydrolase activity"/>
    <property type="evidence" value="ECO:0007669"/>
    <property type="project" value="UniProtKB-KW"/>
</dbReference>
<keyword evidence="7" id="KW-1185">Reference proteome</keyword>
<dbReference type="InterPro" id="IPR023774">
    <property type="entry name" value="Put_metal_dep_hydrolase_YfiT"/>
</dbReference>
<keyword evidence="3" id="KW-0378">Hydrolase</keyword>
<sequence length="180" mass="19943">MATSVDAVVDPRYPVGQCVMPEVIGSAEIAAAIATIEGLPKTMRAAVAGLSEAQIDTPYREGGWMVRQLVHHVADSHMNAFIRVRLALTEESPLITGYDEKAWAELADSKGPIEVPLGILDGVHARWVVMLRSLDEAQWQREVRHPERGPSSVAAATLLYQWHSLHHTAHVTELRRREGW</sequence>
<evidence type="ECO:0000313" key="7">
    <source>
        <dbReference type="Proteomes" id="UP000540989"/>
    </source>
</evidence>
<dbReference type="InterPro" id="IPR024775">
    <property type="entry name" value="DinB-like"/>
</dbReference>